<dbReference type="GO" id="GO:0016020">
    <property type="term" value="C:membrane"/>
    <property type="evidence" value="ECO:0007669"/>
    <property type="project" value="UniProtKB-SubCell"/>
</dbReference>
<dbReference type="CDD" id="cd20069">
    <property type="entry name" value="5TM_Oxa1-like"/>
    <property type="match status" value="1"/>
</dbReference>
<evidence type="ECO:0000256" key="6">
    <source>
        <dbReference type="RuleBase" id="RU003945"/>
    </source>
</evidence>
<feature type="compositionally biased region" description="Low complexity" evidence="7">
    <location>
        <begin position="519"/>
        <end position="529"/>
    </location>
</feature>
<evidence type="ECO:0000313" key="11">
    <source>
        <dbReference type="EMBL" id="CAA0377284.1"/>
    </source>
</evidence>
<evidence type="ECO:0000256" key="7">
    <source>
        <dbReference type="SAM" id="MobiDB-lite"/>
    </source>
</evidence>
<name>A0A5S9X7J3_ARATH</name>
<evidence type="ECO:0000256" key="4">
    <source>
        <dbReference type="ARBA" id="ARBA00022989"/>
    </source>
</evidence>
<dbReference type="OrthoDB" id="2148490at2759"/>
<organism evidence="11 12">
    <name type="scientific">Arabidopsis thaliana</name>
    <name type="common">Mouse-ear cress</name>
    <dbReference type="NCBI Taxonomy" id="3702"/>
    <lineage>
        <taxon>Eukaryota</taxon>
        <taxon>Viridiplantae</taxon>
        <taxon>Streptophyta</taxon>
        <taxon>Embryophyta</taxon>
        <taxon>Tracheophyta</taxon>
        <taxon>Spermatophyta</taxon>
        <taxon>Magnoliopsida</taxon>
        <taxon>eudicotyledons</taxon>
        <taxon>Gunneridae</taxon>
        <taxon>Pentapetalae</taxon>
        <taxon>rosids</taxon>
        <taxon>malvids</taxon>
        <taxon>Brassicales</taxon>
        <taxon>Brassicaceae</taxon>
        <taxon>Camelineae</taxon>
        <taxon>Arabidopsis</taxon>
    </lineage>
</organism>
<protein>
    <submittedName>
        <fullName evidence="11">Uncharacterized protein</fullName>
    </submittedName>
</protein>
<sequence>MPSKAGWVIRDESGQFVSAGQATGNHTSNALESEFQALLIAMQSCWSHGHRKIWFEGDNREVMEILNRRKSRFDIFNWIRDVQAWKQRFQECRFTWINRKQNKPADILAKKNVVKLEMNPYLYKILVMATCLRGITKRVNLLQRRVYPSCGHLIRDDRDETKSGSSDTMIREVLARNGTNKLSSMFADRHYQSFATGPLGLGLSSCRHMSSTPPEWSDKVDGIDFVATEVVPDEIIEAVTTTSQAVVPAINEVAIAAADSAFPVAALQHLIDAVHSFTGLNWWASIALTTVLIRGVTIPILLNQLKATYKLNVLRPQLEELRQEMSTKAQDPEAMAEGQRRMQLLFKEHGVTPFTPLKGLIIQGPIFISFFFAIRNMAEKVPSFKTGGTLWFTDLTTTDTTYILPLLTAVTFLIMVESNMQEGLEGNPVAGTMKKFSRIIAFLSIPVLIGIEKALFCYWLTSNLFTLVYGLTLRRPDVRKLLNLPDVVNSSTRQPSPSSPLPFSFAEPKDQSVVAQEKPPMSSESSSSVPDRRISRSSVLNQRIRTLERQLKDRKIKK</sequence>
<keyword evidence="5 8" id="KW-0472">Membrane</keyword>
<evidence type="ECO:0000256" key="2">
    <source>
        <dbReference type="ARBA" id="ARBA00010583"/>
    </source>
</evidence>
<evidence type="ECO:0000256" key="8">
    <source>
        <dbReference type="SAM" id="Phobius"/>
    </source>
</evidence>
<dbReference type="GO" id="GO:0032977">
    <property type="term" value="F:membrane insertase activity"/>
    <property type="evidence" value="ECO:0007669"/>
    <property type="project" value="InterPro"/>
</dbReference>
<evidence type="ECO:0000259" key="10">
    <source>
        <dbReference type="Pfam" id="PF13456"/>
    </source>
</evidence>
<dbReference type="InterPro" id="IPR028055">
    <property type="entry name" value="YidC/Oxa/ALB_C"/>
</dbReference>
<dbReference type="PANTHER" id="PTHR12428:SF34">
    <property type="entry name" value="MITOCHONDRIAL INNER MEMBRANE PROTEIN OXA1-LIKE"/>
    <property type="match status" value="1"/>
</dbReference>
<dbReference type="EMBL" id="CACSHJ010000088">
    <property type="protein sequence ID" value="CAA0377284.1"/>
    <property type="molecule type" value="Genomic_DNA"/>
</dbReference>
<keyword evidence="3 6" id="KW-0812">Transmembrane</keyword>
<evidence type="ECO:0000256" key="5">
    <source>
        <dbReference type="ARBA" id="ARBA00023136"/>
    </source>
</evidence>
<dbReference type="InterPro" id="IPR002156">
    <property type="entry name" value="RNaseH_domain"/>
</dbReference>
<dbReference type="InterPro" id="IPR044730">
    <property type="entry name" value="RNase_H-like_dom_plant"/>
</dbReference>
<dbReference type="InterPro" id="IPR001708">
    <property type="entry name" value="YidC/ALB3/OXA1/COX18"/>
</dbReference>
<dbReference type="InterPro" id="IPR036397">
    <property type="entry name" value="RNaseH_sf"/>
</dbReference>
<dbReference type="Pfam" id="PF13456">
    <property type="entry name" value="RVT_3"/>
    <property type="match status" value="1"/>
</dbReference>
<evidence type="ECO:0000259" key="9">
    <source>
        <dbReference type="Pfam" id="PF02096"/>
    </source>
</evidence>
<dbReference type="PANTHER" id="PTHR12428">
    <property type="entry name" value="OXA1"/>
    <property type="match status" value="1"/>
</dbReference>
<dbReference type="GO" id="GO:0003676">
    <property type="term" value="F:nucleic acid binding"/>
    <property type="evidence" value="ECO:0007669"/>
    <property type="project" value="InterPro"/>
</dbReference>
<accession>A0A5S9X7J3</accession>
<comment type="similarity">
    <text evidence="2">Belongs to the OXA1/ALB3/YidC (TC 2.A.9.2) family.</text>
</comment>
<dbReference type="Gene3D" id="3.30.420.10">
    <property type="entry name" value="Ribonuclease H-like superfamily/Ribonuclease H"/>
    <property type="match status" value="1"/>
</dbReference>
<evidence type="ECO:0000256" key="3">
    <source>
        <dbReference type="ARBA" id="ARBA00022692"/>
    </source>
</evidence>
<dbReference type="SUPFAM" id="SSF53098">
    <property type="entry name" value="Ribonuclease H-like"/>
    <property type="match status" value="1"/>
</dbReference>
<feature type="region of interest" description="Disordered" evidence="7">
    <location>
        <begin position="489"/>
        <end position="541"/>
    </location>
</feature>
<dbReference type="GO" id="GO:0004523">
    <property type="term" value="F:RNA-DNA hybrid ribonuclease activity"/>
    <property type="evidence" value="ECO:0007669"/>
    <property type="project" value="InterPro"/>
</dbReference>
<comment type="subcellular location">
    <subcellularLocation>
        <location evidence="1 6">Membrane</location>
        <topology evidence="1 6">Multi-pass membrane protein</topology>
    </subcellularLocation>
</comment>
<gene>
    <name evidence="11" type="ORF">C24_LOCUS11007</name>
</gene>
<keyword evidence="4 8" id="KW-1133">Transmembrane helix</keyword>
<comment type="similarity">
    <text evidence="6">Belongs to the OXA1/ALB3/YidC family.</text>
</comment>
<dbReference type="AlphaFoldDB" id="A0A5S9X7J3"/>
<dbReference type="Pfam" id="PF02096">
    <property type="entry name" value="60KD_IMP"/>
    <property type="match status" value="1"/>
</dbReference>
<dbReference type="NCBIfam" id="TIGR03592">
    <property type="entry name" value="yidC_oxa1_cterm"/>
    <property type="match status" value="1"/>
</dbReference>
<evidence type="ECO:0000313" key="12">
    <source>
        <dbReference type="Proteomes" id="UP000434276"/>
    </source>
</evidence>
<feature type="transmembrane region" description="Helical" evidence="8">
    <location>
        <begin position="350"/>
        <end position="374"/>
    </location>
</feature>
<dbReference type="CDD" id="cd06222">
    <property type="entry name" value="RNase_H_like"/>
    <property type="match status" value="1"/>
</dbReference>
<dbReference type="Proteomes" id="UP000434276">
    <property type="component" value="Unassembled WGS sequence"/>
</dbReference>
<dbReference type="ExpressionAtlas" id="A0A5S9X7J3">
    <property type="expression patterns" value="baseline and differential"/>
</dbReference>
<evidence type="ECO:0000256" key="1">
    <source>
        <dbReference type="ARBA" id="ARBA00004141"/>
    </source>
</evidence>
<feature type="transmembrane region" description="Helical" evidence="8">
    <location>
        <begin position="439"/>
        <end position="461"/>
    </location>
</feature>
<feature type="domain" description="RNase H type-1" evidence="10">
    <location>
        <begin position="3"/>
        <end position="111"/>
    </location>
</feature>
<reference evidence="11 12" key="1">
    <citation type="submission" date="2019-12" db="EMBL/GenBank/DDBJ databases">
        <authorList>
            <person name="Jiao W.-B."/>
            <person name="Schneeberger K."/>
        </authorList>
    </citation>
    <scope>NUCLEOTIDE SEQUENCE [LARGE SCALE GENOMIC DNA]</scope>
    <source>
        <strain evidence="12">cv. C24</strain>
    </source>
</reference>
<proteinExistence type="inferred from homology"/>
<dbReference type="InterPro" id="IPR012337">
    <property type="entry name" value="RNaseH-like_sf"/>
</dbReference>
<feature type="domain" description="Membrane insertase YidC/Oxa/ALB C-terminal" evidence="9">
    <location>
        <begin position="282"/>
        <end position="471"/>
    </location>
</feature>